<feature type="region of interest" description="Disordered" evidence="1">
    <location>
        <begin position="1"/>
        <end position="102"/>
    </location>
</feature>
<dbReference type="AlphaFoldDB" id="A0A919U7U0"/>
<dbReference type="EMBL" id="BONQ01000003">
    <property type="protein sequence ID" value="GIG42055.1"/>
    <property type="molecule type" value="Genomic_DNA"/>
</dbReference>
<gene>
    <name evidence="2" type="ORF">Dsi01nite_000960</name>
</gene>
<organism evidence="2 3">
    <name type="scientific">Dactylosporangium siamense</name>
    <dbReference type="NCBI Taxonomy" id="685454"/>
    <lineage>
        <taxon>Bacteria</taxon>
        <taxon>Bacillati</taxon>
        <taxon>Actinomycetota</taxon>
        <taxon>Actinomycetes</taxon>
        <taxon>Micromonosporales</taxon>
        <taxon>Micromonosporaceae</taxon>
        <taxon>Dactylosporangium</taxon>
    </lineage>
</organism>
<dbReference type="Proteomes" id="UP000660611">
    <property type="component" value="Unassembled WGS sequence"/>
</dbReference>
<evidence type="ECO:0000313" key="3">
    <source>
        <dbReference type="Proteomes" id="UP000660611"/>
    </source>
</evidence>
<name>A0A919U7U0_9ACTN</name>
<evidence type="ECO:0000256" key="1">
    <source>
        <dbReference type="SAM" id="MobiDB-lite"/>
    </source>
</evidence>
<comment type="caution">
    <text evidence="2">The sequence shown here is derived from an EMBL/GenBank/DDBJ whole genome shotgun (WGS) entry which is preliminary data.</text>
</comment>
<sequence length="102" mass="11329">MERPGNARTAAPGRHRERGPRAVETASASRHPTDDVSSSPRLDDRPEPPVLRRRSGDPTNPRRSVRIVRPATFGAAPRRHPTRLESALRKGSFPLARPRVNT</sequence>
<reference evidence="2" key="1">
    <citation type="submission" date="2021-01" db="EMBL/GenBank/DDBJ databases">
        <title>Whole genome shotgun sequence of Dactylosporangium siamense NBRC 106093.</title>
        <authorList>
            <person name="Komaki H."/>
            <person name="Tamura T."/>
        </authorList>
    </citation>
    <scope>NUCLEOTIDE SEQUENCE</scope>
    <source>
        <strain evidence="2">NBRC 106093</strain>
    </source>
</reference>
<feature type="compositionally biased region" description="Polar residues" evidence="1">
    <location>
        <begin position="26"/>
        <end position="40"/>
    </location>
</feature>
<evidence type="ECO:0000313" key="2">
    <source>
        <dbReference type="EMBL" id="GIG42055.1"/>
    </source>
</evidence>
<accession>A0A919U7U0</accession>
<proteinExistence type="predicted"/>
<keyword evidence="3" id="KW-1185">Reference proteome</keyword>
<protein>
    <submittedName>
        <fullName evidence="2">Uncharacterized protein</fullName>
    </submittedName>
</protein>